<keyword evidence="4" id="KW-1185">Reference proteome</keyword>
<organism evidence="3 4">
    <name type="scientific">Flavobacterium endoglycinae</name>
    <dbReference type="NCBI Taxonomy" id="2816357"/>
    <lineage>
        <taxon>Bacteria</taxon>
        <taxon>Pseudomonadati</taxon>
        <taxon>Bacteroidota</taxon>
        <taxon>Flavobacteriia</taxon>
        <taxon>Flavobacteriales</taxon>
        <taxon>Flavobacteriaceae</taxon>
        <taxon>Flavobacterium</taxon>
    </lineage>
</organism>
<proteinExistence type="predicted"/>
<dbReference type="PROSITE" id="PS51820">
    <property type="entry name" value="PA14"/>
    <property type="match status" value="1"/>
</dbReference>
<accession>A0ABX7Q8W2</accession>
<feature type="signal peptide" evidence="1">
    <location>
        <begin position="1"/>
        <end position="20"/>
    </location>
</feature>
<dbReference type="InterPro" id="IPR006626">
    <property type="entry name" value="PbH1"/>
</dbReference>
<dbReference type="SMART" id="SM00710">
    <property type="entry name" value="PbH1"/>
    <property type="match status" value="7"/>
</dbReference>
<dbReference type="EMBL" id="CP071448">
    <property type="protein sequence ID" value="QSW87048.1"/>
    <property type="molecule type" value="Genomic_DNA"/>
</dbReference>
<dbReference type="InterPro" id="IPR037524">
    <property type="entry name" value="PA14/GLEYA"/>
</dbReference>
<reference evidence="3 4" key="1">
    <citation type="submission" date="2021-03" db="EMBL/GenBank/DDBJ databases">
        <title>Flavobacterium kribbensis sp. nov, an endophytic bacteria, isolated from soybean.</title>
        <authorList>
            <person name="Lee J."/>
            <person name="Seo J."/>
        </authorList>
    </citation>
    <scope>NUCLEOTIDE SEQUENCE [LARGE SCALE GENOMIC DNA]</scope>
    <source>
        <strain evidence="3 4">BB8</strain>
    </source>
</reference>
<keyword evidence="1" id="KW-0732">Signal</keyword>
<gene>
    <name evidence="3" type="ORF">J0383_12140</name>
</gene>
<evidence type="ECO:0000313" key="4">
    <source>
        <dbReference type="Proteomes" id="UP000663440"/>
    </source>
</evidence>
<evidence type="ECO:0000256" key="1">
    <source>
        <dbReference type="SAM" id="SignalP"/>
    </source>
</evidence>
<name>A0ABX7Q8W2_9FLAO</name>
<dbReference type="Proteomes" id="UP000663440">
    <property type="component" value="Chromosome"/>
</dbReference>
<dbReference type="RefSeq" id="WP_207294313.1">
    <property type="nucleotide sequence ID" value="NZ_CP071448.1"/>
</dbReference>
<evidence type="ECO:0000313" key="3">
    <source>
        <dbReference type="EMBL" id="QSW87048.1"/>
    </source>
</evidence>
<protein>
    <submittedName>
        <fullName evidence="3">T9SS sorting signal type C domain-containing protein</fullName>
    </submittedName>
</protein>
<feature type="domain" description="PA14" evidence="2">
    <location>
        <begin position="548"/>
        <end position="697"/>
    </location>
</feature>
<sequence length="1354" mass="145176">MKKTLLLFLLLIPFLGDAQALNGDYIIGSGGNYPTLISAVAAIKAGGVTGPVRFLLNENQTVTSTIVIDQFAGSSAVNTLTIKPNASKDITITANMPNGYTGIPAVFMFNGVSNVIIDGSNSTASTKNLTLLNNDNLNYTDRSIIWIANNGSTGSSNITIKNSILKFSTRNQGVTLLTGVYSGNNGTGGNNSIDVQVNTAANSNVNIVNNDMTNVKDAIYINGNSTASRSPLNWKIQGNNIGSTVDAEKPIRGLYISNALNYEISGNTISGIRNTVNQSNDAAAIILLGTSSGSIIGNVINDIANILSDNSYFTAGILVKSTSTTTITNNIISNVYKTVADSGGNFYNKGNNIFVTSGSATNIYYNTIIASGAPTSTTYASCLYITGGSGINVRNNILINSQSNRQYAIFNNGGTLSSVSNNDYYVTNSTNSFSNRIGGTEYIGTGASGFPAWNTAVSDSNSVILAPTFVSATNFHLQNVAANNTLTGTTIAGITTDIDGDARVKPFMGADEIVTCTPTGDQTSFGVNSWIGYVYNWTGATPNPATPTTLPISSTSTYIGTVTENRIFDRSVGTGQVNGLTRNITCDTPPSDYFFVRYKMQTTTTAGTYNFTIGGDDGVRLYIDGTLVNVTPTTNYSIHSYVTYAAQVNLTAGTHNFILEYYENDGSSRVAFSYGEIKGDVSLPYGDNKWNAYGFSVANIALPSYAYAGLYVDNNVNINTQTFWTRTGSPSDASSWQGAPIGVDQFTLTLKRQGFPCGRYQIQLVNCDDVGEIYIDGTKIFTQSSYTGTSTIINGGTTYQLNKNSKVEVRLREDGGDANIAINFIDTPTVYNGSGSIATDTSIRISANTTLGSDLQVCSCTVDTGVTFAIPANRTLTVDETITVNGTGKLQVQNNGSLLQTNTAATAYSGTTTSFELLRNTAPVRRYDFTYWSSPVTLASNFTLAKLSPATLGDKYYSYDPNTGWIINYNGTQIMAPGQGYIVRAPQTYNITTPAVYTASFIGVPNNGDITVTPAGNRWNLMGNPYPSALDADKLMAANSNVGSLYFWTHNSAPSSAVAGDAKYNYTANDYAVYNLTGGTGTSTGSPAPTGKIASGQAFFFVASTNNPITFTNNMRLAGNNNQFFKTAATAKNRIWLNFANAEGAFKQTLVGYMDGATNNWDTNYDAMTISGNTYVDFYSINNSTELTIQGRSLPFENSDLVPLGYKTTVAGEFTIAIDHVDGLFKDQGVYLEDKTTNTIYDLKTGDYKFKTEAGTFGDRFVLRYTGKTLGTDDFENFDNELLVSVKNKVIKLTSTENIKDVTIYDISGRLLYGKDKVGTTELQISNLQSSDQILLVKVILENNHTMTKKVIFK</sequence>
<evidence type="ECO:0000259" key="2">
    <source>
        <dbReference type="PROSITE" id="PS51820"/>
    </source>
</evidence>
<feature type="chain" id="PRO_5046602058" evidence="1">
    <location>
        <begin position="21"/>
        <end position="1354"/>
    </location>
</feature>
<dbReference type="NCBIfam" id="NF033708">
    <property type="entry name" value="T9SS_Cterm_ChiA"/>
    <property type="match status" value="1"/>
</dbReference>